<dbReference type="Proteomes" id="UP001232148">
    <property type="component" value="Unassembled WGS sequence"/>
</dbReference>
<evidence type="ECO:0008006" key="4">
    <source>
        <dbReference type="Google" id="ProtNLM"/>
    </source>
</evidence>
<accession>A0AAD9H7Z5</accession>
<evidence type="ECO:0000256" key="1">
    <source>
        <dbReference type="SAM" id="MobiDB-lite"/>
    </source>
</evidence>
<evidence type="ECO:0000313" key="2">
    <source>
        <dbReference type="EMBL" id="KAK2024151.1"/>
    </source>
</evidence>
<comment type="caution">
    <text evidence="2">The sequence shown here is derived from an EMBL/GenBank/DDBJ whole genome shotgun (WGS) entry which is preliminary data.</text>
</comment>
<feature type="region of interest" description="Disordered" evidence="1">
    <location>
        <begin position="144"/>
        <end position="169"/>
    </location>
</feature>
<protein>
    <recommendedName>
        <fullName evidence="4">BTB domain-containing protein</fullName>
    </recommendedName>
</protein>
<evidence type="ECO:0000313" key="3">
    <source>
        <dbReference type="Proteomes" id="UP001232148"/>
    </source>
</evidence>
<dbReference type="EMBL" id="MU842974">
    <property type="protein sequence ID" value="KAK2024151.1"/>
    <property type="molecule type" value="Genomic_DNA"/>
</dbReference>
<sequence length="364" mass="41070">MTTSLLEEHQRVSSDPTEMPQDKEPKPAPLQPHTTTEASAPSKPMAADDERSQISFMGSLLTAGKAFTQRTLVLYAGEGRAEFFVHQHLIPPDIIRSMSSSQSDDVAEIHLPDEEPDVVGLMVRWCYLGQFPVFDLPPRPADTKLGDNFKRFPETSTPEKSPKETKEKVEKEVEQYQTLRVYFDGSNSEGVQETVSFEEKKFLSYTQNANNNRIVKTYLRDVEGIPMTGKSNGRARAEFIQIKLVRLSRMAAKYRWARLLEATLFAYAKGEIELRRRCPIPRHIELAYLAPSGLRRLRKFMAAYASSTTQANNTRAELVPLFANHPEFLCDVMAYQDANPGGPNPLSQQVAHYCADGTQRLLTL</sequence>
<reference evidence="2" key="1">
    <citation type="submission" date="2021-06" db="EMBL/GenBank/DDBJ databases">
        <title>Comparative genomics, transcriptomics and evolutionary studies reveal genomic signatures of adaptation to plant cell wall in hemibiotrophic fungi.</title>
        <authorList>
            <consortium name="DOE Joint Genome Institute"/>
            <person name="Baroncelli R."/>
            <person name="Diaz J.F."/>
            <person name="Benocci T."/>
            <person name="Peng M."/>
            <person name="Battaglia E."/>
            <person name="Haridas S."/>
            <person name="Andreopoulos W."/>
            <person name="Labutti K."/>
            <person name="Pangilinan J."/>
            <person name="Floch G.L."/>
            <person name="Makela M.R."/>
            <person name="Henrissat B."/>
            <person name="Grigoriev I.V."/>
            <person name="Crouch J.A."/>
            <person name="De Vries R.P."/>
            <person name="Sukno S.A."/>
            <person name="Thon M.R."/>
        </authorList>
    </citation>
    <scope>NUCLEOTIDE SEQUENCE</scope>
    <source>
        <strain evidence="2">MAFF235873</strain>
    </source>
</reference>
<feature type="region of interest" description="Disordered" evidence="1">
    <location>
        <begin position="1"/>
        <end position="48"/>
    </location>
</feature>
<organism evidence="2 3">
    <name type="scientific">Colletotrichum zoysiae</name>
    <dbReference type="NCBI Taxonomy" id="1216348"/>
    <lineage>
        <taxon>Eukaryota</taxon>
        <taxon>Fungi</taxon>
        <taxon>Dikarya</taxon>
        <taxon>Ascomycota</taxon>
        <taxon>Pezizomycotina</taxon>
        <taxon>Sordariomycetes</taxon>
        <taxon>Hypocreomycetidae</taxon>
        <taxon>Glomerellales</taxon>
        <taxon>Glomerellaceae</taxon>
        <taxon>Colletotrichum</taxon>
        <taxon>Colletotrichum graminicola species complex</taxon>
    </lineage>
</organism>
<feature type="compositionally biased region" description="Basic and acidic residues" evidence="1">
    <location>
        <begin position="160"/>
        <end position="169"/>
    </location>
</feature>
<gene>
    <name evidence="2" type="ORF">LX32DRAFT_114433</name>
</gene>
<proteinExistence type="predicted"/>
<keyword evidence="3" id="KW-1185">Reference proteome</keyword>
<feature type="compositionally biased region" description="Basic and acidic residues" evidence="1">
    <location>
        <begin position="1"/>
        <end position="12"/>
    </location>
</feature>
<name>A0AAD9H7Z5_9PEZI</name>
<dbReference type="AlphaFoldDB" id="A0AAD9H7Z5"/>
<feature type="compositionally biased region" description="Basic and acidic residues" evidence="1">
    <location>
        <begin position="144"/>
        <end position="153"/>
    </location>
</feature>